<dbReference type="STRING" id="146817.SAMN04488502_1011203"/>
<dbReference type="InterPro" id="IPR006487">
    <property type="entry name" value="Phage_lambda_L"/>
</dbReference>
<organism evidence="1 2">
    <name type="scientific">Dendrosporobacter quercicolus</name>
    <dbReference type="NCBI Taxonomy" id="146817"/>
    <lineage>
        <taxon>Bacteria</taxon>
        <taxon>Bacillati</taxon>
        <taxon>Bacillota</taxon>
        <taxon>Negativicutes</taxon>
        <taxon>Selenomonadales</taxon>
        <taxon>Sporomusaceae</taxon>
        <taxon>Dendrosporobacter</taxon>
    </lineage>
</organism>
<evidence type="ECO:0000313" key="2">
    <source>
        <dbReference type="Proteomes" id="UP000214880"/>
    </source>
</evidence>
<proteinExistence type="predicted"/>
<protein>
    <submittedName>
        <fullName evidence="1">Phage-related protein</fullName>
    </submittedName>
</protein>
<evidence type="ECO:0000313" key="1">
    <source>
        <dbReference type="EMBL" id="SDL92816.1"/>
    </source>
</evidence>
<sequence>MLNWSLAGILEKNKLANDAPFLLLVQLDVPGLAEPIRLVRNNEDIAWNGHSWIRFPIDLDKITSEDGKELPSVSLKVSNVGGMVQTYVQQHKGFCDAPVKLMIVHAAHLDNPVPEFEMDYIIIKTDYDEQWVTFNIGASNDHSFRFPFWRYIRDFCPHYFKDIMCGYAGNEEPCDNTLSTCQIRERYNGEKGMQSA</sequence>
<dbReference type="EMBL" id="FNHB01000001">
    <property type="protein sequence ID" value="SDL92816.1"/>
    <property type="molecule type" value="Genomic_DNA"/>
</dbReference>
<name>A0A1G9P1S9_9FIRM</name>
<dbReference type="AlphaFoldDB" id="A0A1G9P1S9"/>
<dbReference type="GO" id="GO:0051536">
    <property type="term" value="F:iron-sulfur cluster binding"/>
    <property type="evidence" value="ECO:0007669"/>
    <property type="project" value="InterPro"/>
</dbReference>
<dbReference type="Proteomes" id="UP000214880">
    <property type="component" value="Unassembled WGS sequence"/>
</dbReference>
<accession>A0A1G9P1S9</accession>
<keyword evidence="2" id="KW-1185">Reference proteome</keyword>
<dbReference type="GO" id="GO:0046718">
    <property type="term" value="P:symbiont entry into host cell"/>
    <property type="evidence" value="ECO:0007669"/>
    <property type="project" value="InterPro"/>
</dbReference>
<gene>
    <name evidence="1" type="ORF">SAMN04488502_1011203</name>
</gene>
<dbReference type="RefSeq" id="WP_092069584.1">
    <property type="nucleotide sequence ID" value="NZ_FNHB01000001.1"/>
</dbReference>
<dbReference type="Pfam" id="PF05100">
    <property type="entry name" value="Phage_tail_L"/>
    <property type="match status" value="1"/>
</dbReference>
<dbReference type="OrthoDB" id="1669206at2"/>
<dbReference type="GO" id="GO:0030430">
    <property type="term" value="C:host cell cytoplasm"/>
    <property type="evidence" value="ECO:0007669"/>
    <property type="project" value="InterPro"/>
</dbReference>
<reference evidence="1 2" key="1">
    <citation type="submission" date="2016-10" db="EMBL/GenBank/DDBJ databases">
        <authorList>
            <person name="de Groot N.N."/>
        </authorList>
    </citation>
    <scope>NUCLEOTIDE SEQUENCE [LARGE SCALE GENOMIC DNA]</scope>
    <source>
        <strain evidence="1 2">DSM 1736</strain>
    </source>
</reference>